<reference evidence="1 2" key="1">
    <citation type="submission" date="2013-08" db="EMBL/GenBank/DDBJ databases">
        <title>The genome sequence of Skermanella stibiiresistens.</title>
        <authorList>
            <person name="Zhu W."/>
            <person name="Wang G."/>
        </authorList>
    </citation>
    <scope>NUCLEOTIDE SEQUENCE [LARGE SCALE GENOMIC DNA]</scope>
    <source>
        <strain evidence="1 2">SB22</strain>
    </source>
</reference>
<dbReference type="AlphaFoldDB" id="W9GVC0"/>
<sequence length="63" mass="7152">MQPAARYFVGRMLMLGQPIPREQWAGFEDSADVVCDSVLRSMPIDDPASDVWDNRRGRADAQR</sequence>
<comment type="caution">
    <text evidence="1">The sequence shown here is derived from an EMBL/GenBank/DDBJ whole genome shotgun (WGS) entry which is preliminary data.</text>
</comment>
<dbReference type="STRING" id="1385369.N825_26950"/>
<protein>
    <submittedName>
        <fullName evidence="1">Uncharacterized protein</fullName>
    </submittedName>
</protein>
<name>W9GVC0_9PROT</name>
<gene>
    <name evidence="1" type="ORF">N825_26950</name>
</gene>
<dbReference type="Proteomes" id="UP000019486">
    <property type="component" value="Unassembled WGS sequence"/>
</dbReference>
<dbReference type="EMBL" id="AVFL01000044">
    <property type="protein sequence ID" value="EWY36387.1"/>
    <property type="molecule type" value="Genomic_DNA"/>
</dbReference>
<keyword evidence="2" id="KW-1185">Reference proteome</keyword>
<proteinExistence type="predicted"/>
<evidence type="ECO:0000313" key="2">
    <source>
        <dbReference type="Proteomes" id="UP000019486"/>
    </source>
</evidence>
<accession>W9GVC0</accession>
<organism evidence="1 2">
    <name type="scientific">Skermanella stibiiresistens SB22</name>
    <dbReference type="NCBI Taxonomy" id="1385369"/>
    <lineage>
        <taxon>Bacteria</taxon>
        <taxon>Pseudomonadati</taxon>
        <taxon>Pseudomonadota</taxon>
        <taxon>Alphaproteobacteria</taxon>
        <taxon>Rhodospirillales</taxon>
        <taxon>Azospirillaceae</taxon>
        <taxon>Skermanella</taxon>
    </lineage>
</organism>
<evidence type="ECO:0000313" key="1">
    <source>
        <dbReference type="EMBL" id="EWY36387.1"/>
    </source>
</evidence>